<evidence type="ECO:0000313" key="3">
    <source>
        <dbReference type="Proteomes" id="UP000540989"/>
    </source>
</evidence>
<feature type="transmembrane region" description="Helical" evidence="1">
    <location>
        <begin position="122"/>
        <end position="139"/>
    </location>
</feature>
<name>A0A7W8E8R0_9BACT</name>
<comment type="caution">
    <text evidence="2">The sequence shown here is derived from an EMBL/GenBank/DDBJ whole genome shotgun (WGS) entry which is preliminary data.</text>
</comment>
<dbReference type="AlphaFoldDB" id="A0A7W8E8R0"/>
<protein>
    <submittedName>
        <fullName evidence="2">Uncharacterized protein</fullName>
    </submittedName>
</protein>
<gene>
    <name evidence="2" type="ORF">HDF16_006286</name>
</gene>
<dbReference type="Proteomes" id="UP000540989">
    <property type="component" value="Unassembled WGS sequence"/>
</dbReference>
<feature type="transmembrane region" description="Helical" evidence="1">
    <location>
        <begin position="77"/>
        <end position="96"/>
    </location>
</feature>
<proteinExistence type="predicted"/>
<organism evidence="2 3">
    <name type="scientific">Granulicella aggregans</name>
    <dbReference type="NCBI Taxonomy" id="474949"/>
    <lineage>
        <taxon>Bacteria</taxon>
        <taxon>Pseudomonadati</taxon>
        <taxon>Acidobacteriota</taxon>
        <taxon>Terriglobia</taxon>
        <taxon>Terriglobales</taxon>
        <taxon>Acidobacteriaceae</taxon>
        <taxon>Granulicella</taxon>
    </lineage>
</organism>
<keyword evidence="1" id="KW-0812">Transmembrane</keyword>
<keyword evidence="3" id="KW-1185">Reference proteome</keyword>
<feature type="transmembrane region" description="Helical" evidence="1">
    <location>
        <begin position="38"/>
        <end position="65"/>
    </location>
</feature>
<evidence type="ECO:0000313" key="2">
    <source>
        <dbReference type="EMBL" id="MBB5061550.1"/>
    </source>
</evidence>
<keyword evidence="1" id="KW-0472">Membrane</keyword>
<reference evidence="2 3" key="1">
    <citation type="submission" date="2020-08" db="EMBL/GenBank/DDBJ databases">
        <title>Genomic Encyclopedia of Type Strains, Phase IV (KMG-V): Genome sequencing to study the core and pangenomes of soil and plant-associated prokaryotes.</title>
        <authorList>
            <person name="Whitman W."/>
        </authorList>
    </citation>
    <scope>NUCLEOTIDE SEQUENCE [LARGE SCALE GENOMIC DNA]</scope>
    <source>
        <strain evidence="2 3">M8UP14</strain>
    </source>
</reference>
<keyword evidence="1" id="KW-1133">Transmembrane helix</keyword>
<evidence type="ECO:0000256" key="1">
    <source>
        <dbReference type="SAM" id="Phobius"/>
    </source>
</evidence>
<accession>A0A7W8E8R0</accession>
<dbReference type="EMBL" id="JACHIP010000052">
    <property type="protein sequence ID" value="MBB5061550.1"/>
    <property type="molecule type" value="Genomic_DNA"/>
</dbReference>
<sequence>MTPAKACWEQVEVAGNAVSGHLDVHRDSMVDMLPDSPVILAIFLLLDSLVGLVIGAGCGWLVSLASKGHRSKLWHDAILGIVGLLGGITAVAYMPWHQNTITERLDGGGTVTTTMNSYQHPWIVGVVFAVLSPMLYELYRARHGRKR</sequence>